<evidence type="ECO:0000313" key="1">
    <source>
        <dbReference type="EMBL" id="ETM41277.1"/>
    </source>
</evidence>
<dbReference type="Proteomes" id="UP000054532">
    <property type="component" value="Unassembled WGS sequence"/>
</dbReference>
<sequence>ANPTQFASRTLEMCLCSVHNIQKCDSSSPTKCFSMYVCCSMELLSRNYPTSCGGSKHWMVELLMSMLPSASFLRR</sequence>
<reference evidence="1" key="1">
    <citation type="submission" date="2013-11" db="EMBL/GenBank/DDBJ databases">
        <title>The Genome Sequence of Phytophthora parasitica IAC_01/95.</title>
        <authorList>
            <consortium name="The Broad Institute Genomics Platform"/>
            <person name="Russ C."/>
            <person name="Tyler B."/>
            <person name="Panabieres F."/>
            <person name="Shan W."/>
            <person name="Tripathy S."/>
            <person name="Grunwald N."/>
            <person name="Machado M."/>
            <person name="Johnson C.S."/>
            <person name="Arredondo F."/>
            <person name="Hong C."/>
            <person name="Coffey M."/>
            <person name="Young S.K."/>
            <person name="Zeng Q."/>
            <person name="Gargeya S."/>
            <person name="Fitzgerald M."/>
            <person name="Abouelleil A."/>
            <person name="Alvarado L."/>
            <person name="Chapman S.B."/>
            <person name="Gainer-Dewar J."/>
            <person name="Goldberg J."/>
            <person name="Griggs A."/>
            <person name="Gujja S."/>
            <person name="Hansen M."/>
            <person name="Howarth C."/>
            <person name="Imamovic A."/>
            <person name="Ireland A."/>
            <person name="Larimer J."/>
            <person name="McCowan C."/>
            <person name="Murphy C."/>
            <person name="Pearson M."/>
            <person name="Poon T.W."/>
            <person name="Priest M."/>
            <person name="Roberts A."/>
            <person name="Saif S."/>
            <person name="Shea T."/>
            <person name="Sykes S."/>
            <person name="Wortman J."/>
            <person name="Nusbaum C."/>
            <person name="Birren B."/>
        </authorList>
    </citation>
    <scope>NUCLEOTIDE SEQUENCE [LARGE SCALE GENOMIC DNA]</scope>
    <source>
        <strain evidence="1">IAC_01/95</strain>
    </source>
</reference>
<protein>
    <submittedName>
        <fullName evidence="1">Uncharacterized protein</fullName>
    </submittedName>
</protein>
<gene>
    <name evidence="1" type="ORF">L914_12939</name>
</gene>
<name>W2MY15_PHYNI</name>
<feature type="non-terminal residue" evidence="1">
    <location>
        <position position="1"/>
    </location>
</feature>
<dbReference type="AlphaFoldDB" id="W2MY15"/>
<accession>W2MY15</accession>
<dbReference type="EMBL" id="KI694147">
    <property type="protein sequence ID" value="ETM41277.1"/>
    <property type="molecule type" value="Genomic_DNA"/>
</dbReference>
<proteinExistence type="predicted"/>
<feature type="non-terminal residue" evidence="1">
    <location>
        <position position="75"/>
    </location>
</feature>
<organism evidence="1">
    <name type="scientific">Phytophthora nicotianae</name>
    <name type="common">Potato buckeye rot agent</name>
    <name type="synonym">Phytophthora parasitica</name>
    <dbReference type="NCBI Taxonomy" id="4792"/>
    <lineage>
        <taxon>Eukaryota</taxon>
        <taxon>Sar</taxon>
        <taxon>Stramenopiles</taxon>
        <taxon>Oomycota</taxon>
        <taxon>Peronosporomycetes</taxon>
        <taxon>Peronosporales</taxon>
        <taxon>Peronosporaceae</taxon>
        <taxon>Phytophthora</taxon>
    </lineage>
</organism>